<evidence type="ECO:0000313" key="2">
    <source>
        <dbReference type="EMBL" id="CAE7935438.1"/>
    </source>
</evidence>
<protein>
    <submittedName>
        <fullName evidence="2">Uncharacterized protein</fullName>
    </submittedName>
</protein>
<keyword evidence="3" id="KW-1185">Reference proteome</keyword>
<comment type="caution">
    <text evidence="2">The sequence shown here is derived from an EMBL/GenBank/DDBJ whole genome shotgun (WGS) entry which is preliminary data.</text>
</comment>
<gene>
    <name evidence="2" type="ORF">SNEC2469_LOCUS32719</name>
</gene>
<feature type="compositionally biased region" description="Low complexity" evidence="1">
    <location>
        <begin position="172"/>
        <end position="183"/>
    </location>
</feature>
<dbReference type="AlphaFoldDB" id="A0A813C2H3"/>
<accession>A0A813C2H3</accession>
<evidence type="ECO:0000313" key="3">
    <source>
        <dbReference type="Proteomes" id="UP000601435"/>
    </source>
</evidence>
<dbReference type="Proteomes" id="UP000601435">
    <property type="component" value="Unassembled WGS sequence"/>
</dbReference>
<reference evidence="2" key="1">
    <citation type="submission" date="2021-02" db="EMBL/GenBank/DDBJ databases">
        <authorList>
            <person name="Dougan E. K."/>
            <person name="Rhodes N."/>
            <person name="Thang M."/>
            <person name="Chan C."/>
        </authorList>
    </citation>
    <scope>NUCLEOTIDE SEQUENCE</scope>
</reference>
<feature type="region of interest" description="Disordered" evidence="1">
    <location>
        <begin position="142"/>
        <end position="190"/>
    </location>
</feature>
<sequence length="218" mass="23606">MAGVLVSGVVSFEDGAANLRLVPTNCTRPPPATPTTTRVPWPTSNTRCDDEIYQAIRDGKAEIHPTREPMTKRTMQVTLNNIQRALSLKVGAGGGWSVEADLRLLRLLASSKKPYAKGNHAKAIKDADEVLAIKDIDHNILDEAMPDNDGPENMNQTNPGEEAMDVDAPVNSSSSCSSSSSSSTHKSTLRRRVRDLEGMLEDVTQDLWAANETLGLNV</sequence>
<proteinExistence type="predicted"/>
<dbReference type="OrthoDB" id="10456569at2759"/>
<dbReference type="EMBL" id="CAJNJA010083692">
    <property type="protein sequence ID" value="CAE7935438.1"/>
    <property type="molecule type" value="Genomic_DNA"/>
</dbReference>
<evidence type="ECO:0000256" key="1">
    <source>
        <dbReference type="SAM" id="MobiDB-lite"/>
    </source>
</evidence>
<name>A0A813C2H3_9DINO</name>
<organism evidence="2 3">
    <name type="scientific">Symbiodinium necroappetens</name>
    <dbReference type="NCBI Taxonomy" id="1628268"/>
    <lineage>
        <taxon>Eukaryota</taxon>
        <taxon>Sar</taxon>
        <taxon>Alveolata</taxon>
        <taxon>Dinophyceae</taxon>
        <taxon>Suessiales</taxon>
        <taxon>Symbiodiniaceae</taxon>
        <taxon>Symbiodinium</taxon>
    </lineage>
</organism>